<evidence type="ECO:0000256" key="4">
    <source>
        <dbReference type="ARBA" id="ARBA00022500"/>
    </source>
</evidence>
<dbReference type="FunFam" id="3.30.450.20:FF:000046">
    <property type="entry name" value="Aerotaxis sensor receptor"/>
    <property type="match status" value="1"/>
</dbReference>
<keyword evidence="9 11" id="KW-0807">Transducer</keyword>
<keyword evidence="17" id="KW-1185">Reference proteome</keyword>
<dbReference type="SMART" id="SM00283">
    <property type="entry name" value="MA"/>
    <property type="match status" value="1"/>
</dbReference>
<evidence type="ECO:0000256" key="6">
    <source>
        <dbReference type="ARBA" id="ARBA00022692"/>
    </source>
</evidence>
<dbReference type="SUPFAM" id="SSF58104">
    <property type="entry name" value="Methyl-accepting chemotaxis protein (MCP) signaling domain"/>
    <property type="match status" value="1"/>
</dbReference>
<organism evidence="16 17">
    <name type="scientific">Allopseudospirillum japonicum</name>
    <dbReference type="NCBI Taxonomy" id="64971"/>
    <lineage>
        <taxon>Bacteria</taxon>
        <taxon>Pseudomonadati</taxon>
        <taxon>Pseudomonadota</taxon>
        <taxon>Gammaproteobacteria</taxon>
        <taxon>Oceanospirillales</taxon>
        <taxon>Oceanospirillaceae</taxon>
        <taxon>Allopseudospirillum</taxon>
    </lineage>
</organism>
<dbReference type="STRING" id="64971.SAMN05421831_10181"/>
<dbReference type="InterPro" id="IPR013655">
    <property type="entry name" value="PAS_fold_3"/>
</dbReference>
<dbReference type="Gene3D" id="3.30.450.20">
    <property type="entry name" value="PAS domain"/>
    <property type="match status" value="1"/>
</dbReference>
<evidence type="ECO:0000256" key="2">
    <source>
        <dbReference type="ARBA" id="ARBA00022475"/>
    </source>
</evidence>
<comment type="subcellular location">
    <subcellularLocation>
        <location evidence="1">Cell inner membrane</location>
        <topology evidence="1">Multi-pass membrane protein</topology>
    </subcellularLocation>
</comment>
<dbReference type="AlphaFoldDB" id="A0A1H6QBY5"/>
<gene>
    <name evidence="16" type="ORF">SAMN05421831_10181</name>
</gene>
<evidence type="ECO:0000313" key="17">
    <source>
        <dbReference type="Proteomes" id="UP000242999"/>
    </source>
</evidence>
<evidence type="ECO:0000259" key="15">
    <source>
        <dbReference type="PROSITE" id="PS50112"/>
    </source>
</evidence>
<evidence type="ECO:0000256" key="7">
    <source>
        <dbReference type="ARBA" id="ARBA00022989"/>
    </source>
</evidence>
<feature type="coiled-coil region" evidence="12">
    <location>
        <begin position="321"/>
        <end position="348"/>
    </location>
</feature>
<proteinExistence type="inferred from homology"/>
<keyword evidence="4" id="KW-0145">Chemotaxis</keyword>
<keyword evidence="7 13" id="KW-1133">Transmembrane helix</keyword>
<keyword evidence="3" id="KW-0488">Methylation</keyword>
<dbReference type="FunFam" id="1.10.287.950:FF:000001">
    <property type="entry name" value="Methyl-accepting chemotaxis sensory transducer"/>
    <property type="match status" value="1"/>
</dbReference>
<dbReference type="Pfam" id="PF08447">
    <property type="entry name" value="PAS_3"/>
    <property type="match status" value="1"/>
</dbReference>
<dbReference type="GO" id="GO:0007165">
    <property type="term" value="P:signal transduction"/>
    <property type="evidence" value="ECO:0007669"/>
    <property type="project" value="UniProtKB-KW"/>
</dbReference>
<evidence type="ECO:0000256" key="8">
    <source>
        <dbReference type="ARBA" id="ARBA00023136"/>
    </source>
</evidence>
<feature type="domain" description="Methyl-accepting transducer" evidence="14">
    <location>
        <begin position="250"/>
        <end position="486"/>
    </location>
</feature>
<dbReference type="InterPro" id="IPR035965">
    <property type="entry name" value="PAS-like_dom_sf"/>
</dbReference>
<comment type="similarity">
    <text evidence="10">Belongs to the methyl-accepting chemotaxis (MCP) protein family.</text>
</comment>
<dbReference type="CDD" id="cd11386">
    <property type="entry name" value="MCP_signal"/>
    <property type="match status" value="1"/>
</dbReference>
<evidence type="ECO:0000256" key="12">
    <source>
        <dbReference type="SAM" id="Coils"/>
    </source>
</evidence>
<dbReference type="PANTHER" id="PTHR32089:SF112">
    <property type="entry name" value="LYSOZYME-LIKE PROTEIN-RELATED"/>
    <property type="match status" value="1"/>
</dbReference>
<keyword evidence="6 13" id="KW-0812">Transmembrane</keyword>
<dbReference type="RefSeq" id="WP_093307742.1">
    <property type="nucleotide sequence ID" value="NZ_FNYH01000001.1"/>
</dbReference>
<reference evidence="17" key="1">
    <citation type="submission" date="2016-10" db="EMBL/GenBank/DDBJ databases">
        <authorList>
            <person name="Varghese N."/>
            <person name="Submissions S."/>
        </authorList>
    </citation>
    <scope>NUCLEOTIDE SEQUENCE [LARGE SCALE GENOMIC DNA]</scope>
    <source>
        <strain evidence="17">DSM 7165</strain>
    </source>
</reference>
<keyword evidence="16" id="KW-0675">Receptor</keyword>
<keyword evidence="2" id="KW-1003">Cell membrane</keyword>
<evidence type="ECO:0000256" key="11">
    <source>
        <dbReference type="PROSITE-ProRule" id="PRU00284"/>
    </source>
</evidence>
<evidence type="ECO:0000256" key="5">
    <source>
        <dbReference type="ARBA" id="ARBA00022519"/>
    </source>
</evidence>
<sequence length="529" mass="58213">MRNNQPVTQRNVTFSDQVQLITTTDLRGIITFVNDDFVKVSGYTRAELIGQPHNIIRHPDMPTGAFADMWSNIKNGHSWKGIVKNRCKNGDHYWVDAFVTPIKQDGKIVEYQSVRIAPDTKSLERAQKIYPLWVKGKLPRHLLAQPIKLSWRLKLAASLPGIFCAALSALYINHPVFIGLCLLLACVGLFSVHGLTRSLMRTHLSALRISDNAIMRYIYTGASDEIGAIHYALRVRTSELRAVSARLFHNTANLRHSKQESDLSLQDSIQHIQQQEQDVSEIRSAMTHMLERVGAVSHSTQQTAQVSQQAQTSASQGHQHLQHMLSAIQNQAHQLAKAEQQITGLAARSEQIGTVVEVITSVAEQTNLLALNAAIEAARAGEAGRGFAVVADEVRSLAQRTHESTQKISTIVAGLQEDMQACVQAIQAGVAESSTTVELVQSTSTSLDQILADVAQIHQVAQGVAEAADAQLSLTEQTRQQIENLSELASYSVQSLHQGRQQADAVTEEVEDLHLLAAHFISSLNQQKK</sequence>
<dbReference type="OrthoDB" id="5675566at2"/>
<feature type="transmembrane region" description="Helical" evidence="13">
    <location>
        <begin position="177"/>
        <end position="195"/>
    </location>
</feature>
<protein>
    <submittedName>
        <fullName evidence="16">Aerotaxis receptor</fullName>
    </submittedName>
</protein>
<dbReference type="CDD" id="cd00130">
    <property type="entry name" value="PAS"/>
    <property type="match status" value="1"/>
</dbReference>
<dbReference type="InterPro" id="IPR000014">
    <property type="entry name" value="PAS"/>
</dbReference>
<dbReference type="EMBL" id="FNYH01000001">
    <property type="protein sequence ID" value="SEI37707.1"/>
    <property type="molecule type" value="Genomic_DNA"/>
</dbReference>
<dbReference type="InterPro" id="IPR004089">
    <property type="entry name" value="MCPsignal_dom"/>
</dbReference>
<name>A0A1H6QBY5_9GAMM</name>
<dbReference type="NCBIfam" id="TIGR00229">
    <property type="entry name" value="sensory_box"/>
    <property type="match status" value="1"/>
</dbReference>
<dbReference type="Gene3D" id="1.10.287.950">
    <property type="entry name" value="Methyl-accepting chemotaxis protein"/>
    <property type="match status" value="1"/>
</dbReference>
<accession>A0A1H6QBY5</accession>
<keyword evidence="5" id="KW-0997">Cell inner membrane</keyword>
<evidence type="ECO:0000256" key="10">
    <source>
        <dbReference type="ARBA" id="ARBA00029447"/>
    </source>
</evidence>
<keyword evidence="12" id="KW-0175">Coiled coil</keyword>
<dbReference type="Proteomes" id="UP000242999">
    <property type="component" value="Unassembled WGS sequence"/>
</dbReference>
<evidence type="ECO:0000256" key="3">
    <source>
        <dbReference type="ARBA" id="ARBA00022481"/>
    </source>
</evidence>
<evidence type="ECO:0000313" key="16">
    <source>
        <dbReference type="EMBL" id="SEI37707.1"/>
    </source>
</evidence>
<evidence type="ECO:0000256" key="13">
    <source>
        <dbReference type="SAM" id="Phobius"/>
    </source>
</evidence>
<feature type="domain" description="PAS" evidence="15">
    <location>
        <begin position="21"/>
        <end position="60"/>
    </location>
</feature>
<evidence type="ECO:0000259" key="14">
    <source>
        <dbReference type="PROSITE" id="PS50111"/>
    </source>
</evidence>
<dbReference type="GO" id="GO:0005886">
    <property type="term" value="C:plasma membrane"/>
    <property type="evidence" value="ECO:0007669"/>
    <property type="project" value="UniProtKB-SubCell"/>
</dbReference>
<evidence type="ECO:0000256" key="1">
    <source>
        <dbReference type="ARBA" id="ARBA00004429"/>
    </source>
</evidence>
<dbReference type="PANTHER" id="PTHR32089">
    <property type="entry name" value="METHYL-ACCEPTING CHEMOTAXIS PROTEIN MCPB"/>
    <property type="match status" value="1"/>
</dbReference>
<dbReference type="PROSITE" id="PS50111">
    <property type="entry name" value="CHEMOTAXIS_TRANSDUC_2"/>
    <property type="match status" value="1"/>
</dbReference>
<dbReference type="SUPFAM" id="SSF55785">
    <property type="entry name" value="PYP-like sensor domain (PAS domain)"/>
    <property type="match status" value="1"/>
</dbReference>
<dbReference type="Pfam" id="PF00015">
    <property type="entry name" value="MCPsignal"/>
    <property type="match status" value="1"/>
</dbReference>
<dbReference type="GO" id="GO:0052131">
    <property type="term" value="P:positive aerotaxis"/>
    <property type="evidence" value="ECO:0007669"/>
    <property type="project" value="UniProtKB-ARBA"/>
</dbReference>
<keyword evidence="8 13" id="KW-0472">Membrane</keyword>
<evidence type="ECO:0000256" key="9">
    <source>
        <dbReference type="ARBA" id="ARBA00023224"/>
    </source>
</evidence>
<dbReference type="PROSITE" id="PS50112">
    <property type="entry name" value="PAS"/>
    <property type="match status" value="1"/>
</dbReference>